<gene>
    <name evidence="1" type="ORF">Amon02_000934900</name>
</gene>
<dbReference type="Proteomes" id="UP001165064">
    <property type="component" value="Unassembled WGS sequence"/>
</dbReference>
<evidence type="ECO:0000313" key="1">
    <source>
        <dbReference type="EMBL" id="GME93541.1"/>
    </source>
</evidence>
<keyword evidence="2" id="KW-1185">Reference proteome</keyword>
<organism evidence="1 2">
    <name type="scientific">Ambrosiozyma monospora</name>
    <name type="common">Yeast</name>
    <name type="synonym">Endomycopsis monosporus</name>
    <dbReference type="NCBI Taxonomy" id="43982"/>
    <lineage>
        <taxon>Eukaryota</taxon>
        <taxon>Fungi</taxon>
        <taxon>Dikarya</taxon>
        <taxon>Ascomycota</taxon>
        <taxon>Saccharomycotina</taxon>
        <taxon>Pichiomycetes</taxon>
        <taxon>Pichiales</taxon>
        <taxon>Pichiaceae</taxon>
        <taxon>Ambrosiozyma</taxon>
    </lineage>
</organism>
<protein>
    <submittedName>
        <fullName evidence="1">Unnamed protein product</fullName>
    </submittedName>
</protein>
<dbReference type="EMBL" id="BSXS01008754">
    <property type="protein sequence ID" value="GME93541.1"/>
    <property type="molecule type" value="Genomic_DNA"/>
</dbReference>
<proteinExistence type="predicted"/>
<accession>A0ACB5TS48</accession>
<name>A0ACB5TS48_AMBMO</name>
<evidence type="ECO:0000313" key="2">
    <source>
        <dbReference type="Proteomes" id="UP001165064"/>
    </source>
</evidence>
<reference evidence="1" key="1">
    <citation type="submission" date="2023-04" db="EMBL/GenBank/DDBJ databases">
        <title>Ambrosiozyma monospora NBRC 10751.</title>
        <authorList>
            <person name="Ichikawa N."/>
            <person name="Sato H."/>
            <person name="Tonouchi N."/>
        </authorList>
    </citation>
    <scope>NUCLEOTIDE SEQUENCE</scope>
    <source>
        <strain evidence="1">NBRC 10751</strain>
    </source>
</reference>
<comment type="caution">
    <text evidence="1">The sequence shown here is derived from an EMBL/GenBank/DDBJ whole genome shotgun (WGS) entry which is preliminary data.</text>
</comment>
<sequence length="71" mass="8007">MAESRRLYYMASVLYYKSVSVGAVTVQTADCCRDEAVEVAGVKRLEGMGCGAVWQYQFCHQHGQQRDLKEV</sequence>